<evidence type="ECO:0000313" key="2">
    <source>
        <dbReference type="Proteomes" id="UP000188268"/>
    </source>
</evidence>
<name>A0A1R3HSP9_COCAP</name>
<dbReference type="EMBL" id="AWWV01011232">
    <property type="protein sequence ID" value="OMO73352.1"/>
    <property type="molecule type" value="Genomic_DNA"/>
</dbReference>
<proteinExistence type="predicted"/>
<comment type="caution">
    <text evidence="1">The sequence shown here is derived from an EMBL/GenBank/DDBJ whole genome shotgun (WGS) entry which is preliminary data.</text>
</comment>
<sequence length="59" mass="6639">MASPPLLPQSKAMSLKDTQDLASSNALNLSNTMRIMKNDTNLRWFKPFFANLQMFSSTS</sequence>
<dbReference type="Proteomes" id="UP000188268">
    <property type="component" value="Unassembled WGS sequence"/>
</dbReference>
<keyword evidence="2" id="KW-1185">Reference proteome</keyword>
<protein>
    <submittedName>
        <fullName evidence="1">Uncharacterized protein</fullName>
    </submittedName>
</protein>
<reference evidence="1 2" key="1">
    <citation type="submission" date="2013-09" db="EMBL/GenBank/DDBJ databases">
        <title>Corchorus capsularis genome sequencing.</title>
        <authorList>
            <person name="Alam M."/>
            <person name="Haque M.S."/>
            <person name="Islam M.S."/>
            <person name="Emdad E.M."/>
            <person name="Islam M.M."/>
            <person name="Ahmed B."/>
            <person name="Halim A."/>
            <person name="Hossen Q.M.M."/>
            <person name="Hossain M.Z."/>
            <person name="Ahmed R."/>
            <person name="Khan M.M."/>
            <person name="Islam R."/>
            <person name="Rashid M.M."/>
            <person name="Khan S.A."/>
            <person name="Rahman M.S."/>
            <person name="Alam M."/>
        </authorList>
    </citation>
    <scope>NUCLEOTIDE SEQUENCE [LARGE SCALE GENOMIC DNA]</scope>
    <source>
        <strain evidence="2">cv. CVL-1</strain>
        <tissue evidence="1">Whole seedling</tissue>
    </source>
</reference>
<dbReference type="AlphaFoldDB" id="A0A1R3HSP9"/>
<gene>
    <name evidence="1" type="ORF">CCACVL1_17318</name>
</gene>
<evidence type="ECO:0000313" key="1">
    <source>
        <dbReference type="EMBL" id="OMO73352.1"/>
    </source>
</evidence>
<dbReference type="Gramene" id="OMO73352">
    <property type="protein sequence ID" value="OMO73352"/>
    <property type="gene ID" value="CCACVL1_17318"/>
</dbReference>
<organism evidence="1 2">
    <name type="scientific">Corchorus capsularis</name>
    <name type="common">Jute</name>
    <dbReference type="NCBI Taxonomy" id="210143"/>
    <lineage>
        <taxon>Eukaryota</taxon>
        <taxon>Viridiplantae</taxon>
        <taxon>Streptophyta</taxon>
        <taxon>Embryophyta</taxon>
        <taxon>Tracheophyta</taxon>
        <taxon>Spermatophyta</taxon>
        <taxon>Magnoliopsida</taxon>
        <taxon>eudicotyledons</taxon>
        <taxon>Gunneridae</taxon>
        <taxon>Pentapetalae</taxon>
        <taxon>rosids</taxon>
        <taxon>malvids</taxon>
        <taxon>Malvales</taxon>
        <taxon>Malvaceae</taxon>
        <taxon>Grewioideae</taxon>
        <taxon>Apeibeae</taxon>
        <taxon>Corchorus</taxon>
    </lineage>
</organism>
<accession>A0A1R3HSP9</accession>